<gene>
    <name evidence="1" type="ORF">SAMN05216276_106748</name>
</gene>
<accession>A0A239NSS9</accession>
<evidence type="ECO:0008006" key="3">
    <source>
        <dbReference type="Google" id="ProtNLM"/>
    </source>
</evidence>
<dbReference type="Pfam" id="PF04075">
    <property type="entry name" value="F420H2_quin_red"/>
    <property type="match status" value="1"/>
</dbReference>
<dbReference type="GO" id="GO:0016491">
    <property type="term" value="F:oxidoreductase activity"/>
    <property type="evidence" value="ECO:0007669"/>
    <property type="project" value="InterPro"/>
</dbReference>
<sequence length="149" mass="16435">MATPSLRNWIPAAILSSPLHPVMSRRSLLLSFTGRRSGARYVTPVNYLQRDRELLITTERGWWRNFDGGVPVELRLRGRRVAAVAEAVCEPTVVAEALTALVRDHRAYGRWARVRVGADGTPDTADVHAAIASGRVLVRVLLDGETITP</sequence>
<dbReference type="EMBL" id="FZOD01000067">
    <property type="protein sequence ID" value="SNT57752.1"/>
    <property type="molecule type" value="Genomic_DNA"/>
</dbReference>
<dbReference type="Proteomes" id="UP000198282">
    <property type="component" value="Unassembled WGS sequence"/>
</dbReference>
<keyword evidence="2" id="KW-1185">Reference proteome</keyword>
<evidence type="ECO:0000313" key="2">
    <source>
        <dbReference type="Proteomes" id="UP000198282"/>
    </source>
</evidence>
<protein>
    <recommendedName>
        <fullName evidence="3">Deazaflavin-dependent oxidoreductase, nitroreductase family</fullName>
    </recommendedName>
</protein>
<name>A0A239NSS9_9ACTN</name>
<dbReference type="InterPro" id="IPR004378">
    <property type="entry name" value="F420H2_quin_Rdtase"/>
</dbReference>
<dbReference type="AlphaFoldDB" id="A0A239NSS9"/>
<dbReference type="InterPro" id="IPR012349">
    <property type="entry name" value="Split_barrel_FMN-bd"/>
</dbReference>
<organism evidence="1 2">
    <name type="scientific">Streptosporangium subroseum</name>
    <dbReference type="NCBI Taxonomy" id="106412"/>
    <lineage>
        <taxon>Bacteria</taxon>
        <taxon>Bacillati</taxon>
        <taxon>Actinomycetota</taxon>
        <taxon>Actinomycetes</taxon>
        <taxon>Streptosporangiales</taxon>
        <taxon>Streptosporangiaceae</taxon>
        <taxon>Streptosporangium</taxon>
    </lineage>
</organism>
<evidence type="ECO:0000313" key="1">
    <source>
        <dbReference type="EMBL" id="SNT57752.1"/>
    </source>
</evidence>
<dbReference type="Gene3D" id="2.30.110.10">
    <property type="entry name" value="Electron Transport, Fmn-binding Protein, Chain A"/>
    <property type="match status" value="1"/>
</dbReference>
<dbReference type="OrthoDB" id="3538324at2"/>
<dbReference type="RefSeq" id="WP_089212499.1">
    <property type="nucleotide sequence ID" value="NZ_FZOD01000067.1"/>
</dbReference>
<proteinExistence type="predicted"/>
<reference evidence="1 2" key="1">
    <citation type="submission" date="2017-06" db="EMBL/GenBank/DDBJ databases">
        <authorList>
            <person name="Kim H.J."/>
            <person name="Triplett B.A."/>
        </authorList>
    </citation>
    <scope>NUCLEOTIDE SEQUENCE [LARGE SCALE GENOMIC DNA]</scope>
    <source>
        <strain evidence="1 2">CGMCC 4.2132</strain>
    </source>
</reference>